<gene>
    <name evidence="8" type="ORF">CRU90_11395</name>
</gene>
<keyword evidence="3" id="KW-1003">Cell membrane</keyword>
<evidence type="ECO:0000256" key="6">
    <source>
        <dbReference type="ARBA" id="ARBA00023136"/>
    </source>
</evidence>
<feature type="transmembrane region" description="Helical" evidence="7">
    <location>
        <begin position="234"/>
        <end position="258"/>
    </location>
</feature>
<evidence type="ECO:0000256" key="4">
    <source>
        <dbReference type="ARBA" id="ARBA00022692"/>
    </source>
</evidence>
<keyword evidence="5 7" id="KW-1133">Transmembrane helix</keyword>
<sequence>MKTRVHFQLCIKKYWWKLNYRKLFAEHKIIRDLSLVQFIAYFGAWFSNVAIYTMLVDFGSTELAISVVTAMHFLPAILIAPFSGAIIDRVKIKPLMIALLSIELLMTILFLTIDDKSEIWLLMIFIFIRMSAASMFFSTEMSLLAKLLSGKPLQKANEIHSIIWSFTYAFGMAVSGFIVNSYGVKIAFIIDAFIFFTALVVFIRIDFVVKASIASDKILELIKDGFFYIKNNKIILHLIFLHSCVGLTSFDALITILAKNEYKYIISVPLAIGLSNAVRAVALMFGPILLSKYVTKENLHYLMIFQGISIILWGLVQYNFYISLVALFIVGLSTTILWSFTYALLQDKCDEKYIGRVISYNDMFFMLSCVLTTLFIGLMASLTSVDIITILLGVGFLAFAFYYTRILKWI</sequence>
<evidence type="ECO:0000256" key="7">
    <source>
        <dbReference type="SAM" id="Phobius"/>
    </source>
</evidence>
<keyword evidence="6 7" id="KW-0472">Membrane</keyword>
<reference evidence="8 9" key="1">
    <citation type="submission" date="2017-10" db="EMBL/GenBank/DDBJ databases">
        <title>Genomics of the genus Arcobacter.</title>
        <authorList>
            <person name="Perez-Cataluna A."/>
            <person name="Figueras M.J."/>
        </authorList>
    </citation>
    <scope>NUCLEOTIDE SEQUENCE [LARGE SCALE GENOMIC DNA]</scope>
    <source>
        <strain evidence="8 9">F26</strain>
    </source>
</reference>
<dbReference type="GO" id="GO:0022857">
    <property type="term" value="F:transmembrane transporter activity"/>
    <property type="evidence" value="ECO:0007669"/>
    <property type="project" value="InterPro"/>
</dbReference>
<evidence type="ECO:0000256" key="3">
    <source>
        <dbReference type="ARBA" id="ARBA00022475"/>
    </source>
</evidence>
<dbReference type="Proteomes" id="UP000290870">
    <property type="component" value="Unassembled WGS sequence"/>
</dbReference>
<organism evidence="8 9">
    <name type="scientific">Arcobacter cloacae</name>
    <dbReference type="NCBI Taxonomy" id="1054034"/>
    <lineage>
        <taxon>Bacteria</taxon>
        <taxon>Pseudomonadati</taxon>
        <taxon>Campylobacterota</taxon>
        <taxon>Epsilonproteobacteria</taxon>
        <taxon>Campylobacterales</taxon>
        <taxon>Arcobacteraceae</taxon>
        <taxon>Arcobacter</taxon>
    </lineage>
</organism>
<evidence type="ECO:0000313" key="8">
    <source>
        <dbReference type="EMBL" id="RXJ83051.1"/>
    </source>
</evidence>
<feature type="transmembrane region" description="Helical" evidence="7">
    <location>
        <begin position="264"/>
        <end position="286"/>
    </location>
</feature>
<dbReference type="InterPro" id="IPR011701">
    <property type="entry name" value="MFS"/>
</dbReference>
<feature type="transmembrane region" description="Helical" evidence="7">
    <location>
        <begin position="322"/>
        <end position="345"/>
    </location>
</feature>
<feature type="transmembrane region" description="Helical" evidence="7">
    <location>
        <begin position="186"/>
        <end position="213"/>
    </location>
</feature>
<accession>A0A4Q0ZDY7</accession>
<feature type="transmembrane region" description="Helical" evidence="7">
    <location>
        <begin position="119"/>
        <end position="138"/>
    </location>
</feature>
<proteinExistence type="predicted"/>
<dbReference type="CDD" id="cd06173">
    <property type="entry name" value="MFS_MefA_like"/>
    <property type="match status" value="1"/>
</dbReference>
<comment type="caution">
    <text evidence="8">The sequence shown here is derived from an EMBL/GenBank/DDBJ whole genome shotgun (WGS) entry which is preliminary data.</text>
</comment>
<feature type="transmembrane region" description="Helical" evidence="7">
    <location>
        <begin position="159"/>
        <end position="180"/>
    </location>
</feature>
<feature type="transmembrane region" description="Helical" evidence="7">
    <location>
        <begin position="63"/>
        <end position="83"/>
    </location>
</feature>
<evidence type="ECO:0000256" key="5">
    <source>
        <dbReference type="ARBA" id="ARBA00022989"/>
    </source>
</evidence>
<evidence type="ECO:0000313" key="9">
    <source>
        <dbReference type="Proteomes" id="UP000290870"/>
    </source>
</evidence>
<dbReference type="OrthoDB" id="9775268at2"/>
<feature type="transmembrane region" description="Helical" evidence="7">
    <location>
        <begin position="387"/>
        <end position="404"/>
    </location>
</feature>
<evidence type="ECO:0000256" key="2">
    <source>
        <dbReference type="ARBA" id="ARBA00022448"/>
    </source>
</evidence>
<dbReference type="Gene3D" id="1.20.1250.20">
    <property type="entry name" value="MFS general substrate transporter like domains"/>
    <property type="match status" value="1"/>
</dbReference>
<feature type="transmembrane region" description="Helical" evidence="7">
    <location>
        <begin position="29"/>
        <end position="51"/>
    </location>
</feature>
<dbReference type="PANTHER" id="PTHR43266:SF2">
    <property type="entry name" value="MAJOR FACILITATOR SUPERFAMILY (MFS) PROFILE DOMAIN-CONTAINING PROTEIN"/>
    <property type="match status" value="1"/>
</dbReference>
<dbReference type="SUPFAM" id="SSF103473">
    <property type="entry name" value="MFS general substrate transporter"/>
    <property type="match status" value="1"/>
</dbReference>
<dbReference type="InterPro" id="IPR036259">
    <property type="entry name" value="MFS_trans_sf"/>
</dbReference>
<dbReference type="Pfam" id="PF07690">
    <property type="entry name" value="MFS_1"/>
    <property type="match status" value="1"/>
</dbReference>
<feature type="transmembrane region" description="Helical" evidence="7">
    <location>
        <begin position="95"/>
        <end position="113"/>
    </location>
</feature>
<dbReference type="PANTHER" id="PTHR43266">
    <property type="entry name" value="MACROLIDE-EFFLUX PROTEIN"/>
    <property type="match status" value="1"/>
</dbReference>
<protein>
    <submittedName>
        <fullName evidence="8">MFS transporter</fullName>
    </submittedName>
</protein>
<dbReference type="GO" id="GO:0005886">
    <property type="term" value="C:plasma membrane"/>
    <property type="evidence" value="ECO:0007669"/>
    <property type="project" value="UniProtKB-SubCell"/>
</dbReference>
<dbReference type="AlphaFoldDB" id="A0A4Q0ZDY7"/>
<evidence type="ECO:0000256" key="1">
    <source>
        <dbReference type="ARBA" id="ARBA00004651"/>
    </source>
</evidence>
<feature type="transmembrane region" description="Helical" evidence="7">
    <location>
        <begin position="298"/>
        <end position="316"/>
    </location>
</feature>
<feature type="transmembrane region" description="Helical" evidence="7">
    <location>
        <begin position="357"/>
        <end position="381"/>
    </location>
</feature>
<keyword evidence="4 7" id="KW-0812">Transmembrane</keyword>
<comment type="subcellular location">
    <subcellularLocation>
        <location evidence="1">Cell membrane</location>
        <topology evidence="1">Multi-pass membrane protein</topology>
    </subcellularLocation>
</comment>
<dbReference type="EMBL" id="PDJZ01000017">
    <property type="protein sequence ID" value="RXJ83051.1"/>
    <property type="molecule type" value="Genomic_DNA"/>
</dbReference>
<name>A0A4Q0ZDY7_9BACT</name>
<keyword evidence="2" id="KW-0813">Transport</keyword>